<sequence>MHIRAWFAAAATLVASFLFAVLAIVPAAHAAGRTIDFSGHTWSVKSGLYGPGPNYWTDNSQDVFVDTNGALHMKIVQRDGAWRSSEVWLPTSLGFGTYEFDIASRVDQLDPQVVAAPFLYQDDTHEIDIEYSRWGYPDNQNTWYNIQPWTTKGNQAKFMTTQGTGPITARIVWSPEKIILSTMQNGVALNSWTYTGANNFAPGGERVHINFWMYEAKPPQSGATQELVINAFRFSPQQIQPQLIIEPIAHVNKSWLRHEIKKQKIRIQKMRRKIN</sequence>
<dbReference type="Proteomes" id="UP000176532">
    <property type="component" value="Unassembled WGS sequence"/>
</dbReference>
<dbReference type="AlphaFoldDB" id="A0A1F6M873"/>
<dbReference type="InterPro" id="IPR013320">
    <property type="entry name" value="ConA-like_dom_sf"/>
</dbReference>
<dbReference type="STRING" id="1798682.A3C15_02805"/>
<accession>A0A1F6M873</accession>
<organism evidence="2 3">
    <name type="scientific">Candidatus Magasanikbacteria bacterium RIFCSPHIGHO2_02_FULL_50_9b</name>
    <dbReference type="NCBI Taxonomy" id="1798682"/>
    <lineage>
        <taxon>Bacteria</taxon>
        <taxon>Candidatus Magasanikiibacteriota</taxon>
    </lineage>
</organism>
<evidence type="ECO:0000313" key="3">
    <source>
        <dbReference type="Proteomes" id="UP000176532"/>
    </source>
</evidence>
<dbReference type="SUPFAM" id="SSF49899">
    <property type="entry name" value="Concanavalin A-like lectins/glucanases"/>
    <property type="match status" value="1"/>
</dbReference>
<evidence type="ECO:0008006" key="4">
    <source>
        <dbReference type="Google" id="ProtNLM"/>
    </source>
</evidence>
<gene>
    <name evidence="2" type="ORF">A3C15_02805</name>
</gene>
<keyword evidence="1" id="KW-0732">Signal</keyword>
<protein>
    <recommendedName>
        <fullName evidence="4">GH16 domain-containing protein</fullName>
    </recommendedName>
</protein>
<evidence type="ECO:0000313" key="2">
    <source>
        <dbReference type="EMBL" id="OGH67768.1"/>
    </source>
</evidence>
<feature type="chain" id="PRO_5009525596" description="GH16 domain-containing protein" evidence="1">
    <location>
        <begin position="31"/>
        <end position="275"/>
    </location>
</feature>
<evidence type="ECO:0000256" key="1">
    <source>
        <dbReference type="SAM" id="SignalP"/>
    </source>
</evidence>
<dbReference type="Gene3D" id="2.60.120.200">
    <property type="match status" value="1"/>
</dbReference>
<proteinExistence type="predicted"/>
<comment type="caution">
    <text evidence="2">The sequence shown here is derived from an EMBL/GenBank/DDBJ whole genome shotgun (WGS) entry which is preliminary data.</text>
</comment>
<dbReference type="CDD" id="cd00413">
    <property type="entry name" value="Glyco_hydrolase_16"/>
    <property type="match status" value="1"/>
</dbReference>
<reference evidence="2 3" key="1">
    <citation type="journal article" date="2016" name="Nat. Commun.">
        <title>Thousands of microbial genomes shed light on interconnected biogeochemical processes in an aquifer system.</title>
        <authorList>
            <person name="Anantharaman K."/>
            <person name="Brown C.T."/>
            <person name="Hug L.A."/>
            <person name="Sharon I."/>
            <person name="Castelle C.J."/>
            <person name="Probst A.J."/>
            <person name="Thomas B.C."/>
            <person name="Singh A."/>
            <person name="Wilkins M.J."/>
            <person name="Karaoz U."/>
            <person name="Brodie E.L."/>
            <person name="Williams K.H."/>
            <person name="Hubbard S.S."/>
            <person name="Banfield J.F."/>
        </authorList>
    </citation>
    <scope>NUCLEOTIDE SEQUENCE [LARGE SCALE GENOMIC DNA]</scope>
</reference>
<name>A0A1F6M873_9BACT</name>
<dbReference type="EMBL" id="MFQD01000034">
    <property type="protein sequence ID" value="OGH67768.1"/>
    <property type="molecule type" value="Genomic_DNA"/>
</dbReference>
<feature type="signal peptide" evidence="1">
    <location>
        <begin position="1"/>
        <end position="30"/>
    </location>
</feature>